<accession>A0A1X7VB76</accession>
<evidence type="ECO:0008006" key="2">
    <source>
        <dbReference type="Google" id="ProtNLM"/>
    </source>
</evidence>
<reference evidence="1" key="1">
    <citation type="submission" date="2017-05" db="UniProtKB">
        <authorList>
            <consortium name="EnsemblMetazoa"/>
        </authorList>
    </citation>
    <scope>IDENTIFICATION</scope>
</reference>
<dbReference type="AlphaFoldDB" id="A0A1X7VB76"/>
<proteinExistence type="predicted"/>
<evidence type="ECO:0000313" key="1">
    <source>
        <dbReference type="EnsemblMetazoa" id="Aqu2.1.36782_001"/>
    </source>
</evidence>
<dbReference type="SUPFAM" id="SSF46689">
    <property type="entry name" value="Homeodomain-like"/>
    <property type="match status" value="1"/>
</dbReference>
<dbReference type="EnsemblMetazoa" id="Aqu2.1.36782_001">
    <property type="protein sequence ID" value="Aqu2.1.36782_001"/>
    <property type="gene ID" value="Aqu2.1.36782"/>
</dbReference>
<dbReference type="OMA" id="KECTHTI"/>
<name>A0A1X7VB76_AMPQE</name>
<dbReference type="InterPro" id="IPR009057">
    <property type="entry name" value="Homeodomain-like_sf"/>
</dbReference>
<protein>
    <recommendedName>
        <fullName evidence="2">HTH psq-type domain-containing protein</fullName>
    </recommendedName>
</protein>
<dbReference type="InParanoid" id="A0A1X7VB76"/>
<sequence>MAAAVSSVVKDNKGLRETACLYNIPIETLRRRVNGSVALDCKPGPTTVLTNEEDQLAEYLIKMSEMGFRLTRDGVMGMAFKIVTELFVQIKIQSVTSLPMQIYNCDETGVTIVFKQGIVVAEMRSRSVYAVFAAEKECTHTILSFVSASGISLPLMMTYPCKRPVPPLQREGAVPNTLFVTSDSGWITSELFVEWSKFFLQNIPPI</sequence>
<organism evidence="1">
    <name type="scientific">Amphimedon queenslandica</name>
    <name type="common">Sponge</name>
    <dbReference type="NCBI Taxonomy" id="400682"/>
    <lineage>
        <taxon>Eukaryota</taxon>
        <taxon>Metazoa</taxon>
        <taxon>Porifera</taxon>
        <taxon>Demospongiae</taxon>
        <taxon>Heteroscleromorpha</taxon>
        <taxon>Haplosclerida</taxon>
        <taxon>Niphatidae</taxon>
        <taxon>Amphimedon</taxon>
    </lineage>
</organism>